<dbReference type="EMBL" id="HBGY01017663">
    <property type="protein sequence ID" value="CAD9584868.1"/>
    <property type="molecule type" value="Transcribed_RNA"/>
</dbReference>
<name>A0A6U2PH83_9STRA</name>
<dbReference type="Pfam" id="PF00249">
    <property type="entry name" value="Myb_DNA-binding"/>
    <property type="match status" value="1"/>
</dbReference>
<evidence type="ECO:0000313" key="3">
    <source>
        <dbReference type="EMBL" id="CAD9584865.1"/>
    </source>
</evidence>
<feature type="region of interest" description="Disordered" evidence="1">
    <location>
        <begin position="107"/>
        <end position="129"/>
    </location>
</feature>
<evidence type="ECO:0000259" key="2">
    <source>
        <dbReference type="PROSITE" id="PS50090"/>
    </source>
</evidence>
<dbReference type="InterPro" id="IPR009057">
    <property type="entry name" value="Homeodomain-like_sf"/>
</dbReference>
<feature type="region of interest" description="Disordered" evidence="1">
    <location>
        <begin position="1"/>
        <end position="31"/>
    </location>
</feature>
<feature type="compositionally biased region" description="Polar residues" evidence="1">
    <location>
        <begin position="14"/>
        <end position="25"/>
    </location>
</feature>
<dbReference type="InterPro" id="IPR001005">
    <property type="entry name" value="SANT/Myb"/>
</dbReference>
<dbReference type="Gene3D" id="1.10.10.60">
    <property type="entry name" value="Homeodomain-like"/>
    <property type="match status" value="1"/>
</dbReference>
<organism evidence="3">
    <name type="scientific">Leptocylindrus danicus</name>
    <dbReference type="NCBI Taxonomy" id="163516"/>
    <lineage>
        <taxon>Eukaryota</taxon>
        <taxon>Sar</taxon>
        <taxon>Stramenopiles</taxon>
        <taxon>Ochrophyta</taxon>
        <taxon>Bacillariophyta</taxon>
        <taxon>Coscinodiscophyceae</taxon>
        <taxon>Chaetocerotophycidae</taxon>
        <taxon>Leptocylindrales</taxon>
        <taxon>Leptocylindraceae</taxon>
        <taxon>Leptocylindrus</taxon>
    </lineage>
</organism>
<reference evidence="3" key="1">
    <citation type="submission" date="2021-01" db="EMBL/GenBank/DDBJ databases">
        <authorList>
            <person name="Corre E."/>
            <person name="Pelletier E."/>
            <person name="Niang G."/>
            <person name="Scheremetjew M."/>
            <person name="Finn R."/>
            <person name="Kale V."/>
            <person name="Holt S."/>
            <person name="Cochrane G."/>
            <person name="Meng A."/>
            <person name="Brown T."/>
            <person name="Cohen L."/>
        </authorList>
    </citation>
    <scope>NUCLEOTIDE SEQUENCE</scope>
    <source>
        <strain evidence="3">B650</strain>
    </source>
</reference>
<dbReference type="PROSITE" id="PS50090">
    <property type="entry name" value="MYB_LIKE"/>
    <property type="match status" value="1"/>
</dbReference>
<gene>
    <name evidence="3" type="ORF">LDAN0321_LOCUS11440</name>
    <name evidence="4" type="ORF">LDAN0321_LOCUS11441</name>
</gene>
<dbReference type="SUPFAM" id="SSF46689">
    <property type="entry name" value="Homeodomain-like"/>
    <property type="match status" value="1"/>
</dbReference>
<dbReference type="CDD" id="cd00167">
    <property type="entry name" value="SANT"/>
    <property type="match status" value="1"/>
</dbReference>
<feature type="domain" description="Myb-like" evidence="2">
    <location>
        <begin position="138"/>
        <end position="194"/>
    </location>
</feature>
<dbReference type="EMBL" id="HBGY01017662">
    <property type="protein sequence ID" value="CAD9584865.1"/>
    <property type="molecule type" value="Transcribed_RNA"/>
</dbReference>
<evidence type="ECO:0000256" key="1">
    <source>
        <dbReference type="SAM" id="MobiDB-lite"/>
    </source>
</evidence>
<sequence length="200" mass="22905">MAAPNDTDQEHVSPRSNQVTTQQQIEVREETSYHDNFVDALENFGPSGRWDKMAAELGQPIDEVKLYAYRYMTQLQNADVIMHRSNGSTTSYEPTSSHVRAHEVVQHASSIPMSSRNSNFQNGTTGTRDNSHWQHYEQETHQQLEWNADELSLLGTLVAVYSSTDDDSLTENEKWKKIAAMLPGKSERQCRDQFLLRKDE</sequence>
<feature type="compositionally biased region" description="Polar residues" evidence="1">
    <location>
        <begin position="107"/>
        <end position="128"/>
    </location>
</feature>
<protein>
    <recommendedName>
        <fullName evidence="2">Myb-like domain-containing protein</fullName>
    </recommendedName>
</protein>
<dbReference type="AlphaFoldDB" id="A0A6U2PH83"/>
<dbReference type="SMART" id="SM00717">
    <property type="entry name" value="SANT"/>
    <property type="match status" value="1"/>
</dbReference>
<evidence type="ECO:0000313" key="4">
    <source>
        <dbReference type="EMBL" id="CAD9584868.1"/>
    </source>
</evidence>
<proteinExistence type="predicted"/>
<accession>A0A6U2PH83</accession>